<evidence type="ECO:0000256" key="1">
    <source>
        <dbReference type="ARBA" id="ARBA00004236"/>
    </source>
</evidence>
<keyword evidence="2" id="KW-1003">Cell membrane</keyword>
<keyword evidence="8" id="KW-1133">Transmembrane helix</keyword>
<dbReference type="Proteomes" id="UP001285636">
    <property type="component" value="Unassembled WGS sequence"/>
</dbReference>
<dbReference type="InterPro" id="IPR004089">
    <property type="entry name" value="MCPsignal_dom"/>
</dbReference>
<comment type="caution">
    <text evidence="11">The sequence shown here is derived from an EMBL/GenBank/DDBJ whole genome shotgun (WGS) entry which is preliminary data.</text>
</comment>
<keyword evidence="8" id="KW-0812">Transmembrane</keyword>
<feature type="transmembrane region" description="Helical" evidence="8">
    <location>
        <begin position="198"/>
        <end position="220"/>
    </location>
</feature>
<dbReference type="SMART" id="SM00283">
    <property type="entry name" value="MA"/>
    <property type="match status" value="1"/>
</dbReference>
<dbReference type="GO" id="GO:0005886">
    <property type="term" value="C:plasma membrane"/>
    <property type="evidence" value="ECO:0007669"/>
    <property type="project" value="UniProtKB-SubCell"/>
</dbReference>
<evidence type="ECO:0000256" key="4">
    <source>
        <dbReference type="ARBA" id="ARBA00023224"/>
    </source>
</evidence>
<evidence type="ECO:0000256" key="6">
    <source>
        <dbReference type="PROSITE-ProRule" id="PRU00284"/>
    </source>
</evidence>
<evidence type="ECO:0000256" key="3">
    <source>
        <dbReference type="ARBA" id="ARBA00023136"/>
    </source>
</evidence>
<evidence type="ECO:0000256" key="7">
    <source>
        <dbReference type="SAM" id="MobiDB-lite"/>
    </source>
</evidence>
<sequence>MFRNRLKKKKSGSNKQKTERTRQNSKFLEKFSMKSRLLFLFVMLLAVSLSIAGFTSYLKAKEMTVNSIENRLMREVDLMEVIAQNLQFLYVSDEEYFMQQLESNIRSQQDKLEEDGISAEFFSVINQEAVPFQVSQDTLPPIPVEAISKMEQRDQGVIHVEIDGSKYSISFQTINEIGGIFALAVPEASYMGAVVDMAYFNLLVVVISVFISTIFILLFVRSITKPLTDLRETMRAVRNGQFREPDSIRTTLPEIQSLHKSYRAMIVHMRELLLELTDTTKNLAVTGDKLTFSSKESLEASVELVESIHVVKEGALQTASSSEVSVYHFKDMREKVNALTSNMDMVVDRSKQMNESAYKGEKTMMELISTIQTFEADFGHLTTTIKQVREYSVSISQLVGLIQGIAEQTKLLALNATIEAARAGESGKGFAVVANEVRKLAEQSSGAAVEITQAIDTMDTVTIEANEEFTHMLEKTRINLGKANQSRDSFDELMGGINGVSSTINGMQHKLSELKGMVPELEAATVSFASVSQETSASSEVMLESSKEQIEQLKYTHEIGLQLTSLSQSLSDLLMKFHIK</sequence>
<evidence type="ECO:0000256" key="8">
    <source>
        <dbReference type="SAM" id="Phobius"/>
    </source>
</evidence>
<evidence type="ECO:0000256" key="5">
    <source>
        <dbReference type="ARBA" id="ARBA00029447"/>
    </source>
</evidence>
<feature type="domain" description="HAMP" evidence="10">
    <location>
        <begin position="221"/>
        <end position="274"/>
    </location>
</feature>
<dbReference type="PANTHER" id="PTHR32089">
    <property type="entry name" value="METHYL-ACCEPTING CHEMOTAXIS PROTEIN MCPB"/>
    <property type="match status" value="1"/>
</dbReference>
<proteinExistence type="inferred from homology"/>
<evidence type="ECO:0000256" key="2">
    <source>
        <dbReference type="ARBA" id="ARBA00022475"/>
    </source>
</evidence>
<dbReference type="Pfam" id="PF00015">
    <property type="entry name" value="MCPsignal"/>
    <property type="match status" value="1"/>
</dbReference>
<dbReference type="PROSITE" id="PS50111">
    <property type="entry name" value="CHEMOTAXIS_TRANSDUC_2"/>
    <property type="match status" value="1"/>
</dbReference>
<feature type="domain" description="Methyl-accepting transducer" evidence="9">
    <location>
        <begin position="293"/>
        <end position="543"/>
    </location>
</feature>
<dbReference type="RefSeq" id="WP_323466810.1">
    <property type="nucleotide sequence ID" value="NZ_JAWJAY010000002.1"/>
</dbReference>
<organism evidence="11 12">
    <name type="scientific">Alkalihalophilus pseudofirmus</name>
    <name type="common">Bacillus pseudofirmus</name>
    <dbReference type="NCBI Taxonomy" id="79885"/>
    <lineage>
        <taxon>Bacteria</taxon>
        <taxon>Bacillati</taxon>
        <taxon>Bacillota</taxon>
        <taxon>Bacilli</taxon>
        <taxon>Bacillales</taxon>
        <taxon>Bacillaceae</taxon>
        <taxon>Alkalihalophilus</taxon>
    </lineage>
</organism>
<gene>
    <name evidence="11" type="ORF">RYX45_11315</name>
</gene>
<dbReference type="Gene3D" id="1.10.287.950">
    <property type="entry name" value="Methyl-accepting chemotaxis protein"/>
    <property type="match status" value="1"/>
</dbReference>
<evidence type="ECO:0000313" key="11">
    <source>
        <dbReference type="EMBL" id="MDV2885769.1"/>
    </source>
</evidence>
<accession>A0AAJ2NNR2</accession>
<dbReference type="SUPFAM" id="SSF58104">
    <property type="entry name" value="Methyl-accepting chemotaxis protein (MCP) signaling domain"/>
    <property type="match status" value="1"/>
</dbReference>
<dbReference type="PANTHER" id="PTHR32089:SF112">
    <property type="entry name" value="LYSOZYME-LIKE PROTEIN-RELATED"/>
    <property type="match status" value="1"/>
</dbReference>
<comment type="similarity">
    <text evidence="5">Belongs to the methyl-accepting chemotaxis (MCP) protein family.</text>
</comment>
<feature type="compositionally biased region" description="Basic residues" evidence="7">
    <location>
        <begin position="1"/>
        <end position="12"/>
    </location>
</feature>
<keyword evidence="4 6" id="KW-0807">Transducer</keyword>
<dbReference type="Gene3D" id="6.10.340.10">
    <property type="match status" value="1"/>
</dbReference>
<dbReference type="SMART" id="SM00304">
    <property type="entry name" value="HAMP"/>
    <property type="match status" value="1"/>
</dbReference>
<dbReference type="AlphaFoldDB" id="A0AAJ2NNR2"/>
<evidence type="ECO:0000259" key="10">
    <source>
        <dbReference type="PROSITE" id="PS50885"/>
    </source>
</evidence>
<keyword evidence="3 8" id="KW-0472">Membrane</keyword>
<name>A0AAJ2NNR2_ALKPS</name>
<dbReference type="InterPro" id="IPR003660">
    <property type="entry name" value="HAMP_dom"/>
</dbReference>
<comment type="subcellular location">
    <subcellularLocation>
        <location evidence="1">Cell membrane</location>
    </subcellularLocation>
</comment>
<evidence type="ECO:0000259" key="9">
    <source>
        <dbReference type="PROSITE" id="PS50111"/>
    </source>
</evidence>
<evidence type="ECO:0000313" key="12">
    <source>
        <dbReference type="Proteomes" id="UP001285636"/>
    </source>
</evidence>
<dbReference type="PROSITE" id="PS50885">
    <property type="entry name" value="HAMP"/>
    <property type="match status" value="1"/>
</dbReference>
<feature type="region of interest" description="Disordered" evidence="7">
    <location>
        <begin position="1"/>
        <end position="23"/>
    </location>
</feature>
<protein>
    <submittedName>
        <fullName evidence="11">Methyl-accepting chemotaxis protein</fullName>
    </submittedName>
</protein>
<dbReference type="EMBL" id="JAWJAY010000002">
    <property type="protein sequence ID" value="MDV2885769.1"/>
    <property type="molecule type" value="Genomic_DNA"/>
</dbReference>
<reference evidence="11" key="1">
    <citation type="submission" date="2023-10" db="EMBL/GenBank/DDBJ databases">
        <title>Screening of Alkalihalophilus pseudofirmusBZ-TG-HK211 and Its Alleviation of Salt Stress on Rapeseed Growth.</title>
        <authorList>
            <person name="Zhao B."/>
            <person name="Guo T."/>
        </authorList>
    </citation>
    <scope>NUCLEOTIDE SEQUENCE</scope>
    <source>
        <strain evidence="11">BZ-TG-HK211</strain>
    </source>
</reference>
<dbReference type="GO" id="GO:0007165">
    <property type="term" value="P:signal transduction"/>
    <property type="evidence" value="ECO:0007669"/>
    <property type="project" value="UniProtKB-KW"/>
</dbReference>